<dbReference type="OrthoDB" id="9803155at2"/>
<sequence length="305" mass="32896">MSDETPDILHDRQAWLDRAKTLSESLPFMRQYSDETIVVKYGGHAMESADLARLFARDIVLLKQVGINPVVVHGGGPQIDAMLKRLDIQTPRVDGLRYTDEATVEVVEMILSGKINKQIVSAINEAGGFAVGLSGKDGHLIRARKLRRTKKDPDSQIEKVLDLGFVGEPSEITPHILDFFRESDVIPVIAPVGMGNAGETYNINADTAAGAIAAATEARRLLMLTDVAGVLDKAGNLIPEMTVSQAKEYIADGTISGGMIPKVETCLQAVEDGVEAAVILDGRVPHALLLELFTPHGVGTLIKRD</sequence>
<feature type="site" description="Transition state stabilizer" evidence="9">
    <location>
        <position position="262"/>
    </location>
</feature>
<reference evidence="11 12" key="1">
    <citation type="submission" date="2016-04" db="EMBL/GenBank/DDBJ databases">
        <title>Draft genome sequence of freshwater magnetotactic bacteria Magnetospirillum marisnigri SP-1 and Magnetospirillum moscoviense BB-1.</title>
        <authorList>
            <person name="Koziaeva V."/>
            <person name="Dziuba M.V."/>
            <person name="Ivanov T.M."/>
            <person name="Kuznetsov B."/>
            <person name="Grouzdev D.S."/>
        </authorList>
    </citation>
    <scope>NUCLEOTIDE SEQUENCE [LARGE SCALE GENOMIC DNA]</scope>
    <source>
        <strain evidence="11 12">BB-1</strain>
    </source>
</reference>
<keyword evidence="4 9" id="KW-0808">Transferase</keyword>
<dbReference type="PANTHER" id="PTHR23342">
    <property type="entry name" value="N-ACETYLGLUTAMATE SYNTHASE"/>
    <property type="match status" value="1"/>
</dbReference>
<dbReference type="PIRSF" id="PIRSF000728">
    <property type="entry name" value="NAGK"/>
    <property type="match status" value="1"/>
</dbReference>
<evidence type="ECO:0000256" key="8">
    <source>
        <dbReference type="ARBA" id="ARBA00048141"/>
    </source>
</evidence>
<dbReference type="InterPro" id="IPR001048">
    <property type="entry name" value="Asp/Glu/Uridylate_kinase"/>
</dbReference>
<organism evidence="11 12">
    <name type="scientific">Magnetospirillum moscoviense</name>
    <dbReference type="NCBI Taxonomy" id="1437059"/>
    <lineage>
        <taxon>Bacteria</taxon>
        <taxon>Pseudomonadati</taxon>
        <taxon>Pseudomonadota</taxon>
        <taxon>Alphaproteobacteria</taxon>
        <taxon>Rhodospirillales</taxon>
        <taxon>Rhodospirillaceae</taxon>
        <taxon>Magnetospirillum</taxon>
    </lineage>
</organism>
<dbReference type="HAMAP" id="MF_00082">
    <property type="entry name" value="ArgB"/>
    <property type="match status" value="1"/>
</dbReference>
<evidence type="ECO:0000256" key="1">
    <source>
        <dbReference type="ARBA" id="ARBA00004828"/>
    </source>
</evidence>
<comment type="similarity">
    <text evidence="9">Belongs to the acetylglutamate kinase family. ArgB subfamily.</text>
</comment>
<evidence type="ECO:0000259" key="10">
    <source>
        <dbReference type="Pfam" id="PF00696"/>
    </source>
</evidence>
<dbReference type="InterPro" id="IPR004662">
    <property type="entry name" value="AcgluKinase_fam"/>
</dbReference>
<dbReference type="Pfam" id="PF00696">
    <property type="entry name" value="AA_kinase"/>
    <property type="match status" value="1"/>
</dbReference>
<proteinExistence type="inferred from homology"/>
<dbReference type="InterPro" id="IPR041727">
    <property type="entry name" value="NAGK-C"/>
</dbReference>
<feature type="site" description="Transition state stabilizer" evidence="9">
    <location>
        <position position="40"/>
    </location>
</feature>
<dbReference type="GO" id="GO:0003991">
    <property type="term" value="F:acetylglutamate kinase activity"/>
    <property type="evidence" value="ECO:0007669"/>
    <property type="project" value="UniProtKB-UniRule"/>
</dbReference>
<dbReference type="EC" id="2.7.2.8" evidence="9"/>
<evidence type="ECO:0000256" key="2">
    <source>
        <dbReference type="ARBA" id="ARBA00022571"/>
    </source>
</evidence>
<feature type="binding site" evidence="9">
    <location>
        <position position="202"/>
    </location>
    <ligand>
        <name>substrate</name>
    </ligand>
</feature>
<keyword evidence="12" id="KW-1185">Reference proteome</keyword>
<evidence type="ECO:0000256" key="7">
    <source>
        <dbReference type="ARBA" id="ARBA00022840"/>
    </source>
</evidence>
<feature type="domain" description="Aspartate/glutamate/uridylate kinase" evidence="10">
    <location>
        <begin position="36"/>
        <end position="280"/>
    </location>
</feature>
<dbReference type="EMBL" id="LWQU01000165">
    <property type="protein sequence ID" value="OAN47624.1"/>
    <property type="molecule type" value="Genomic_DNA"/>
</dbReference>
<evidence type="ECO:0000256" key="9">
    <source>
        <dbReference type="HAMAP-Rule" id="MF_00082"/>
    </source>
</evidence>
<dbReference type="InterPro" id="IPR036393">
    <property type="entry name" value="AceGlu_kinase-like_sf"/>
</dbReference>
<dbReference type="GO" id="GO:0005737">
    <property type="term" value="C:cytoplasm"/>
    <property type="evidence" value="ECO:0007669"/>
    <property type="project" value="UniProtKB-SubCell"/>
</dbReference>
<dbReference type="UniPathway" id="UPA00068">
    <property type="reaction ID" value="UER00107"/>
</dbReference>
<gene>
    <name evidence="9" type="primary">argB</name>
    <name evidence="11" type="ORF">A6A05_15540</name>
</gene>
<feature type="binding site" evidence="9">
    <location>
        <position position="97"/>
    </location>
    <ligand>
        <name>substrate</name>
    </ligand>
</feature>
<dbReference type="FunFam" id="3.40.1160.10:FF:000004">
    <property type="entry name" value="Acetylglutamate kinase"/>
    <property type="match status" value="1"/>
</dbReference>
<dbReference type="AlphaFoldDB" id="A0A178MHY4"/>
<dbReference type="PANTHER" id="PTHR23342:SF0">
    <property type="entry name" value="N-ACETYLGLUTAMATE SYNTHASE, MITOCHONDRIAL"/>
    <property type="match status" value="1"/>
</dbReference>
<dbReference type="Proteomes" id="UP000078543">
    <property type="component" value="Unassembled WGS sequence"/>
</dbReference>
<keyword evidence="7 9" id="KW-0067">ATP-binding</keyword>
<dbReference type="RefSeq" id="WP_068503384.1">
    <property type="nucleotide sequence ID" value="NZ_LWQU01000165.1"/>
</dbReference>
<keyword evidence="6 9" id="KW-0418">Kinase</keyword>
<evidence type="ECO:0000313" key="11">
    <source>
        <dbReference type="EMBL" id="OAN47624.1"/>
    </source>
</evidence>
<keyword evidence="5 9" id="KW-0547">Nucleotide-binding</keyword>
<dbReference type="STRING" id="1437059.A6A05_15540"/>
<comment type="subcellular location">
    <subcellularLocation>
        <location evidence="9">Cytoplasm</location>
    </subcellularLocation>
</comment>
<evidence type="ECO:0000313" key="12">
    <source>
        <dbReference type="Proteomes" id="UP000078543"/>
    </source>
</evidence>
<dbReference type="GO" id="GO:0042450">
    <property type="term" value="P:L-arginine biosynthetic process via ornithine"/>
    <property type="evidence" value="ECO:0007669"/>
    <property type="project" value="UniProtKB-UniRule"/>
</dbReference>
<dbReference type="Gene3D" id="3.40.1160.10">
    <property type="entry name" value="Acetylglutamate kinase-like"/>
    <property type="match status" value="1"/>
</dbReference>
<dbReference type="InterPro" id="IPR037528">
    <property type="entry name" value="ArgB"/>
</dbReference>
<dbReference type="NCBIfam" id="TIGR00761">
    <property type="entry name" value="argB"/>
    <property type="match status" value="1"/>
</dbReference>
<keyword evidence="3 9" id="KW-0028">Amino-acid biosynthesis</keyword>
<keyword evidence="9" id="KW-0963">Cytoplasm</keyword>
<name>A0A178MHY4_9PROT</name>
<comment type="caution">
    <text evidence="11">The sequence shown here is derived from an EMBL/GenBank/DDBJ whole genome shotgun (WGS) entry which is preliminary data.</text>
</comment>
<comment type="pathway">
    <text evidence="1 9">Amino-acid biosynthesis; L-arginine biosynthesis; N(2)-acetyl-L-ornithine from L-glutamate: step 2/4.</text>
</comment>
<evidence type="ECO:0000256" key="5">
    <source>
        <dbReference type="ARBA" id="ARBA00022741"/>
    </source>
</evidence>
<protein>
    <recommendedName>
        <fullName evidence="9">Acetylglutamate kinase</fullName>
        <ecNumber evidence="9">2.7.2.8</ecNumber>
    </recommendedName>
    <alternativeName>
        <fullName evidence="9">N-acetyl-L-glutamate 5-phosphotransferase</fullName>
    </alternativeName>
    <alternativeName>
        <fullName evidence="9">NAG kinase</fullName>
        <shortName evidence="9">NAGK</shortName>
    </alternativeName>
</protein>
<evidence type="ECO:0000256" key="3">
    <source>
        <dbReference type="ARBA" id="ARBA00022605"/>
    </source>
</evidence>
<accession>A0A178MHY4</accession>
<keyword evidence="2 9" id="KW-0055">Arginine biosynthesis</keyword>
<comment type="catalytic activity">
    <reaction evidence="8 9">
        <text>N-acetyl-L-glutamate + ATP = N-acetyl-L-glutamyl 5-phosphate + ADP</text>
        <dbReference type="Rhea" id="RHEA:14629"/>
        <dbReference type="ChEBI" id="CHEBI:30616"/>
        <dbReference type="ChEBI" id="CHEBI:44337"/>
        <dbReference type="ChEBI" id="CHEBI:57936"/>
        <dbReference type="ChEBI" id="CHEBI:456216"/>
        <dbReference type="EC" id="2.7.2.8"/>
    </reaction>
</comment>
<evidence type="ECO:0000256" key="4">
    <source>
        <dbReference type="ARBA" id="ARBA00022679"/>
    </source>
</evidence>
<dbReference type="GO" id="GO:0005524">
    <property type="term" value="F:ATP binding"/>
    <property type="evidence" value="ECO:0007669"/>
    <property type="project" value="UniProtKB-UniRule"/>
</dbReference>
<dbReference type="SUPFAM" id="SSF53633">
    <property type="entry name" value="Carbamate kinase-like"/>
    <property type="match status" value="1"/>
</dbReference>
<comment type="function">
    <text evidence="9">Catalyzes the ATP-dependent phosphorylation of N-acetyl-L-glutamate.</text>
</comment>
<dbReference type="CDD" id="cd04250">
    <property type="entry name" value="AAK_NAGK-C"/>
    <property type="match status" value="1"/>
</dbReference>
<feature type="binding site" evidence="9">
    <location>
        <begin position="75"/>
        <end position="76"/>
    </location>
    <ligand>
        <name>substrate</name>
    </ligand>
</feature>
<evidence type="ECO:0000256" key="6">
    <source>
        <dbReference type="ARBA" id="ARBA00022777"/>
    </source>
</evidence>